<dbReference type="PROSITE" id="PS51257">
    <property type="entry name" value="PROKAR_LIPOPROTEIN"/>
    <property type="match status" value="1"/>
</dbReference>
<accession>A0A3M2I607</accession>
<proteinExistence type="predicted"/>
<dbReference type="Gene3D" id="3.40.50.150">
    <property type="entry name" value="Vaccinia Virus protein VP39"/>
    <property type="match status" value="1"/>
</dbReference>
<dbReference type="InterPro" id="IPR029063">
    <property type="entry name" value="SAM-dependent_MTases_sf"/>
</dbReference>
<evidence type="ECO:0000256" key="1">
    <source>
        <dbReference type="SAM" id="SignalP"/>
    </source>
</evidence>
<keyword evidence="4" id="KW-1185">Reference proteome</keyword>
<dbReference type="EMBL" id="RFLY01000004">
    <property type="protein sequence ID" value="RMH93887.1"/>
    <property type="molecule type" value="Genomic_DNA"/>
</dbReference>
<dbReference type="SUPFAM" id="SSF53335">
    <property type="entry name" value="S-adenosyl-L-methionine-dependent methyltransferases"/>
    <property type="match status" value="1"/>
</dbReference>
<dbReference type="Pfam" id="PF08241">
    <property type="entry name" value="Methyltransf_11"/>
    <property type="match status" value="1"/>
</dbReference>
<sequence>MMSRLAAATLVGLLSACATTPHSSAPSPAAQEAAWRAADAEALSVILDGHWRGSGQRARDAWRHPRETLQFFRIGSRDRVIEISPGAGWYSEILAPYVRSSGSYFAASAKAPADSTGGKRNAALKARFAADPERFDRAQWLEYDAQAPAFGAPGSADAVLTFRNVHNWVAADNAKAYFKAFHDVLKPGGVLGVVDHRAAPGTDLETMKKSGYLTEALVIQLATEAGFRLDARSEINANAKDDTRHPNGVWTLPPTNRHAARDSAKYRAIGESDRMTLRFVKPTGP</sequence>
<feature type="domain" description="Methyltransferase type 11" evidence="2">
    <location>
        <begin position="124"/>
        <end position="191"/>
    </location>
</feature>
<gene>
    <name evidence="3" type="ORF">EBB59_03955</name>
</gene>
<feature type="signal peptide" evidence="1">
    <location>
        <begin position="1"/>
        <end position="18"/>
    </location>
</feature>
<dbReference type="InterPro" id="IPR016980">
    <property type="entry name" value="S-AdoMet-dep_MeTrfase_Alr7345"/>
</dbReference>
<evidence type="ECO:0000313" key="3">
    <source>
        <dbReference type="EMBL" id="RMH93887.1"/>
    </source>
</evidence>
<dbReference type="Proteomes" id="UP000275012">
    <property type="component" value="Unassembled WGS sequence"/>
</dbReference>
<comment type="caution">
    <text evidence="3">The sequence shown here is derived from an EMBL/GenBank/DDBJ whole genome shotgun (WGS) entry which is preliminary data.</text>
</comment>
<dbReference type="CDD" id="cd02440">
    <property type="entry name" value="AdoMet_MTases"/>
    <property type="match status" value="1"/>
</dbReference>
<dbReference type="GO" id="GO:0032259">
    <property type="term" value="P:methylation"/>
    <property type="evidence" value="ECO:0007669"/>
    <property type="project" value="UniProtKB-KW"/>
</dbReference>
<evidence type="ECO:0000259" key="2">
    <source>
        <dbReference type="Pfam" id="PF08241"/>
    </source>
</evidence>
<dbReference type="InterPro" id="IPR013216">
    <property type="entry name" value="Methyltransf_11"/>
</dbReference>
<keyword evidence="3" id="KW-0489">Methyltransferase</keyword>
<name>A0A3M2I607_9GAMM</name>
<protein>
    <submittedName>
        <fullName evidence="3">Methyltransferase domain-containing protein</fullName>
    </submittedName>
</protein>
<dbReference type="AlphaFoldDB" id="A0A3M2I607"/>
<evidence type="ECO:0000313" key="4">
    <source>
        <dbReference type="Proteomes" id="UP000275012"/>
    </source>
</evidence>
<dbReference type="GO" id="GO:0008757">
    <property type="term" value="F:S-adenosylmethionine-dependent methyltransferase activity"/>
    <property type="evidence" value="ECO:0007669"/>
    <property type="project" value="InterPro"/>
</dbReference>
<dbReference type="PIRSF" id="PIRSF031679">
    <property type="entry name" value="Mtase_Alr7345_prd"/>
    <property type="match status" value="1"/>
</dbReference>
<feature type="chain" id="PRO_5018068340" evidence="1">
    <location>
        <begin position="19"/>
        <end position="285"/>
    </location>
</feature>
<reference evidence="3 4" key="1">
    <citation type="submission" date="2018-10" db="EMBL/GenBank/DDBJ databases">
        <title>Proposal of Lysobacter pythonis sp. nov. isolated from royal pythons (Python regius).</title>
        <authorList>
            <person name="Hans-Juergen B."/>
            <person name="Huptas C."/>
            <person name="Sandra B."/>
            <person name="Igor L."/>
            <person name="Joachim S."/>
            <person name="Siegfried S."/>
            <person name="Mareike W."/>
            <person name="Peter K."/>
        </authorList>
    </citation>
    <scope>NUCLEOTIDE SEQUENCE [LARGE SCALE GENOMIC DNA]</scope>
    <source>
        <strain evidence="3 4">4284/11</strain>
    </source>
</reference>
<organism evidence="3 4">
    <name type="scientific">Solilutibacter pythonis</name>
    <dbReference type="NCBI Taxonomy" id="2483112"/>
    <lineage>
        <taxon>Bacteria</taxon>
        <taxon>Pseudomonadati</taxon>
        <taxon>Pseudomonadota</taxon>
        <taxon>Gammaproteobacteria</taxon>
        <taxon>Lysobacterales</taxon>
        <taxon>Lysobacteraceae</taxon>
        <taxon>Solilutibacter</taxon>
    </lineage>
</organism>
<keyword evidence="3" id="KW-0808">Transferase</keyword>
<keyword evidence="1" id="KW-0732">Signal</keyword>